<organism evidence="1 2">
    <name type="scientific">Ornithinicoccus hortensis</name>
    <dbReference type="NCBI Taxonomy" id="82346"/>
    <lineage>
        <taxon>Bacteria</taxon>
        <taxon>Bacillati</taxon>
        <taxon>Actinomycetota</taxon>
        <taxon>Actinomycetes</taxon>
        <taxon>Micrococcales</taxon>
        <taxon>Intrasporangiaceae</taxon>
        <taxon>Ornithinicoccus</taxon>
    </lineage>
</organism>
<dbReference type="EMBL" id="VFOP01000001">
    <property type="protein sequence ID" value="TQL51830.1"/>
    <property type="molecule type" value="Genomic_DNA"/>
</dbReference>
<keyword evidence="2" id="KW-1185">Reference proteome</keyword>
<evidence type="ECO:0008006" key="3">
    <source>
        <dbReference type="Google" id="ProtNLM"/>
    </source>
</evidence>
<protein>
    <recommendedName>
        <fullName evidence="3">HhH-GPD family protein</fullName>
    </recommendedName>
</protein>
<gene>
    <name evidence="1" type="ORF">FB467_2994</name>
</gene>
<reference evidence="1 2" key="1">
    <citation type="submission" date="2019-06" db="EMBL/GenBank/DDBJ databases">
        <title>Sequencing the genomes of 1000 actinobacteria strains.</title>
        <authorList>
            <person name="Klenk H.-P."/>
        </authorList>
    </citation>
    <scope>NUCLEOTIDE SEQUENCE [LARGE SCALE GENOMIC DNA]</scope>
    <source>
        <strain evidence="1 2">DSM 12335</strain>
    </source>
</reference>
<accession>A0A542YUT7</accession>
<sequence length="215" mass="23351">MATSSDADALEKGIKEKLPQPWSRWPGGYPGEIEIALLDAVRSIRARYRTRDTGVRGATARYRESVGGGPLDDLTRLAAHDPEHLATIIGRQETSGRTKAEAIVEAASNLSAAGVRGADDLQPESHKGAYTRVRGLGKVTWEYFTMLLGKPGVKADTWVTRWVAEQIGRPVSSDEAGALVREVAGRMADAPDASGPLLTRLDHQIWLTARGRQRD</sequence>
<evidence type="ECO:0000313" key="1">
    <source>
        <dbReference type="EMBL" id="TQL51830.1"/>
    </source>
</evidence>
<dbReference type="Proteomes" id="UP000319516">
    <property type="component" value="Unassembled WGS sequence"/>
</dbReference>
<comment type="caution">
    <text evidence="1">The sequence shown here is derived from an EMBL/GenBank/DDBJ whole genome shotgun (WGS) entry which is preliminary data.</text>
</comment>
<dbReference type="AlphaFoldDB" id="A0A542YUT7"/>
<dbReference type="OrthoDB" id="2962349at2"/>
<dbReference type="RefSeq" id="WP_141785783.1">
    <property type="nucleotide sequence ID" value="NZ_BAAAIK010000001.1"/>
</dbReference>
<evidence type="ECO:0000313" key="2">
    <source>
        <dbReference type="Proteomes" id="UP000319516"/>
    </source>
</evidence>
<name>A0A542YUT7_9MICO</name>
<proteinExistence type="predicted"/>